<proteinExistence type="predicted"/>
<dbReference type="EMBL" id="KZ825480">
    <property type="protein sequence ID" value="PYI33830.1"/>
    <property type="molecule type" value="Genomic_DNA"/>
</dbReference>
<gene>
    <name evidence="1" type="ORF">BP00DRAFT_413492</name>
</gene>
<evidence type="ECO:0000313" key="2">
    <source>
        <dbReference type="Proteomes" id="UP000248817"/>
    </source>
</evidence>
<keyword evidence="2" id="KW-1185">Reference proteome</keyword>
<sequence length="163" mass="17621">MSTCGVENDSKITSTRLYGIEIDCTENQKTNTEPSSLKLLPALKPEPYLDFSQRNLLNCEYWGELVGSTGRPLRAGGIGMHPRVGLGCSPATILANLFKDIPIVAGIASGLLDLHPCISELHVQQSQVCAQLLILVLVVGMLTLQPLTSVLQVRLLLNVKDKA</sequence>
<reference evidence="1 2" key="1">
    <citation type="submission" date="2018-02" db="EMBL/GenBank/DDBJ databases">
        <title>The genomes of Aspergillus section Nigri reveals drivers in fungal speciation.</title>
        <authorList>
            <consortium name="DOE Joint Genome Institute"/>
            <person name="Vesth T.C."/>
            <person name="Nybo J."/>
            <person name="Theobald S."/>
            <person name="Brandl J."/>
            <person name="Frisvad J.C."/>
            <person name="Nielsen K.F."/>
            <person name="Lyhne E.K."/>
            <person name="Kogle M.E."/>
            <person name="Kuo A."/>
            <person name="Riley R."/>
            <person name="Clum A."/>
            <person name="Nolan M."/>
            <person name="Lipzen A."/>
            <person name="Salamov A."/>
            <person name="Henrissat B."/>
            <person name="Wiebenga A."/>
            <person name="De vries R.P."/>
            <person name="Grigoriev I.V."/>
            <person name="Mortensen U.H."/>
            <person name="Andersen M.R."/>
            <person name="Baker S.E."/>
        </authorList>
    </citation>
    <scope>NUCLEOTIDE SEQUENCE [LARGE SCALE GENOMIC DNA]</scope>
    <source>
        <strain evidence="1 2">CBS 114.80</strain>
    </source>
</reference>
<protein>
    <submittedName>
        <fullName evidence="1">Uncharacterized protein</fullName>
    </submittedName>
</protein>
<organism evidence="1 2">
    <name type="scientific">Aspergillus indologenus CBS 114.80</name>
    <dbReference type="NCBI Taxonomy" id="1450541"/>
    <lineage>
        <taxon>Eukaryota</taxon>
        <taxon>Fungi</taxon>
        <taxon>Dikarya</taxon>
        <taxon>Ascomycota</taxon>
        <taxon>Pezizomycotina</taxon>
        <taxon>Eurotiomycetes</taxon>
        <taxon>Eurotiomycetidae</taxon>
        <taxon>Eurotiales</taxon>
        <taxon>Aspergillaceae</taxon>
        <taxon>Aspergillus</taxon>
        <taxon>Aspergillus subgen. Circumdati</taxon>
    </lineage>
</organism>
<dbReference type="Proteomes" id="UP000248817">
    <property type="component" value="Unassembled WGS sequence"/>
</dbReference>
<evidence type="ECO:0000313" key="1">
    <source>
        <dbReference type="EMBL" id="PYI33830.1"/>
    </source>
</evidence>
<name>A0A2V5IY20_9EURO</name>
<accession>A0A2V5IY20</accession>
<dbReference type="AlphaFoldDB" id="A0A2V5IY20"/>